<dbReference type="InterPro" id="IPR024029">
    <property type="entry name" value="Pyridox_Oxase_FMN-dep"/>
</dbReference>
<dbReference type="Gene3D" id="2.30.110.10">
    <property type="entry name" value="Electron Transport, Fmn-binding Protein, Chain A"/>
    <property type="match status" value="1"/>
</dbReference>
<dbReference type="SUPFAM" id="SSF50475">
    <property type="entry name" value="FMN-binding split barrel"/>
    <property type="match status" value="1"/>
</dbReference>
<dbReference type="AlphaFoldDB" id="A0A0M6ZNV1"/>
<dbReference type="OrthoDB" id="9790331at2"/>
<evidence type="ECO:0000313" key="3">
    <source>
        <dbReference type="Proteomes" id="UP000053235"/>
    </source>
</evidence>
<dbReference type="RefSeq" id="WP_008189174.1">
    <property type="nucleotide sequence ID" value="NZ_CXWD01000001.1"/>
</dbReference>
<gene>
    <name evidence="2" type="ORF">LAX5112_00066</name>
</gene>
<evidence type="ECO:0000259" key="1">
    <source>
        <dbReference type="Pfam" id="PF01243"/>
    </source>
</evidence>
<reference evidence="3" key="1">
    <citation type="submission" date="2015-07" db="EMBL/GenBank/DDBJ databases">
        <authorList>
            <person name="Rodrigo-Torres Lidia"/>
            <person name="Arahal R.David."/>
        </authorList>
    </citation>
    <scope>NUCLEOTIDE SEQUENCE [LARGE SCALE GENOMIC DNA]</scope>
    <source>
        <strain evidence="3">CECT 5112</strain>
    </source>
</reference>
<organism evidence="2 3">
    <name type="scientific">Roseibium alexandrii</name>
    <dbReference type="NCBI Taxonomy" id="388408"/>
    <lineage>
        <taxon>Bacteria</taxon>
        <taxon>Pseudomonadati</taxon>
        <taxon>Pseudomonadota</taxon>
        <taxon>Alphaproteobacteria</taxon>
        <taxon>Hyphomicrobiales</taxon>
        <taxon>Stappiaceae</taxon>
        <taxon>Roseibium</taxon>
    </lineage>
</organism>
<dbReference type="PANTHER" id="PTHR42815:SF2">
    <property type="entry name" value="FAD-BINDING, PUTATIVE (AFU_ORTHOLOGUE AFUA_6G07600)-RELATED"/>
    <property type="match status" value="1"/>
</dbReference>
<dbReference type="InterPro" id="IPR011576">
    <property type="entry name" value="Pyridox_Oxase_N"/>
</dbReference>
<proteinExistence type="predicted"/>
<dbReference type="InterPro" id="IPR012349">
    <property type="entry name" value="Split_barrel_FMN-bd"/>
</dbReference>
<evidence type="ECO:0000313" key="2">
    <source>
        <dbReference type="EMBL" id="CTQ63790.1"/>
    </source>
</evidence>
<accession>A0A0M6ZNV1</accession>
<dbReference type="Pfam" id="PF01243">
    <property type="entry name" value="PNPOx_N"/>
    <property type="match status" value="1"/>
</dbReference>
<name>A0A0M6ZNV1_9HYPH</name>
<sequence length="202" mass="22622">MTVLKTIDELEKHYGPVGEASLIKVTDHLTSAYRQIVEKSCFCTLSTVGPEGLDCSPRGDAGPVVRIKDPRTLLMPDRRGNNRIDSLRNIIRDPRVSLMFMIPGWNNVLRINGHAVISVDPAQLASFVMEGKEPRSVIEITIEEAYFQCARALMRADLWNTESQIAKGDLPTPGQIMQEIKDSFDGSTYDADWLQRAKGSMW</sequence>
<dbReference type="STRING" id="388408.LAX5112_00066"/>
<dbReference type="EMBL" id="CXWD01000001">
    <property type="protein sequence ID" value="CTQ63790.1"/>
    <property type="molecule type" value="Genomic_DNA"/>
</dbReference>
<keyword evidence="3" id="KW-1185">Reference proteome</keyword>
<feature type="domain" description="Pyridoxamine 5'-phosphate oxidase N-terminal" evidence="1">
    <location>
        <begin position="29"/>
        <end position="149"/>
    </location>
</feature>
<protein>
    <submittedName>
        <fullName evidence="2">Pyridoxamine 5'-phosphate oxidase, FMN-binding family</fullName>
    </submittedName>
</protein>
<dbReference type="Proteomes" id="UP000053235">
    <property type="component" value="Unassembled WGS sequence"/>
</dbReference>
<dbReference type="PANTHER" id="PTHR42815">
    <property type="entry name" value="FAD-BINDING, PUTATIVE (AFU_ORTHOLOGUE AFUA_6G07600)-RELATED"/>
    <property type="match status" value="1"/>
</dbReference>
<dbReference type="NCBIfam" id="TIGR04025">
    <property type="entry name" value="PPOX_FMN_DR2398"/>
    <property type="match status" value="1"/>
</dbReference>